<keyword evidence="2" id="KW-0812">Transmembrane</keyword>
<dbReference type="Proteomes" id="UP000051223">
    <property type="component" value="Unassembled WGS sequence"/>
</dbReference>
<feature type="transmembrane region" description="Helical" evidence="2">
    <location>
        <begin position="12"/>
        <end position="30"/>
    </location>
</feature>
<dbReference type="Pfam" id="PF02517">
    <property type="entry name" value="Rce1-like"/>
    <property type="match status" value="1"/>
</dbReference>
<accession>A0A0R1Y8P1</accession>
<keyword evidence="5" id="KW-1185">Reference proteome</keyword>
<dbReference type="InterPro" id="IPR052710">
    <property type="entry name" value="CAAX_protease"/>
</dbReference>
<dbReference type="PANTHER" id="PTHR36435">
    <property type="entry name" value="SLR1288 PROTEIN"/>
    <property type="match status" value="1"/>
</dbReference>
<feature type="transmembrane region" description="Helical" evidence="2">
    <location>
        <begin position="162"/>
        <end position="179"/>
    </location>
</feature>
<dbReference type="OrthoDB" id="8607342at2"/>
<evidence type="ECO:0000256" key="2">
    <source>
        <dbReference type="SAM" id="Phobius"/>
    </source>
</evidence>
<evidence type="ECO:0000313" key="4">
    <source>
        <dbReference type="EMBL" id="KRM38855.1"/>
    </source>
</evidence>
<dbReference type="PANTHER" id="PTHR36435:SF1">
    <property type="entry name" value="CAAX AMINO TERMINAL PROTEASE FAMILY PROTEIN"/>
    <property type="match status" value="1"/>
</dbReference>
<keyword evidence="2" id="KW-1133">Transmembrane helix</keyword>
<dbReference type="InterPro" id="IPR003675">
    <property type="entry name" value="Rce1/LyrA-like_dom"/>
</dbReference>
<feature type="transmembrane region" description="Helical" evidence="2">
    <location>
        <begin position="130"/>
        <end position="150"/>
    </location>
</feature>
<dbReference type="RefSeq" id="WP_025080951.1">
    <property type="nucleotide sequence ID" value="NZ_AZGI01000045.1"/>
</dbReference>
<feature type="domain" description="CAAX prenyl protease 2/Lysostaphin resistance protein A-like" evidence="3">
    <location>
        <begin position="132"/>
        <end position="220"/>
    </location>
</feature>
<dbReference type="GO" id="GO:0080120">
    <property type="term" value="P:CAAX-box protein maturation"/>
    <property type="evidence" value="ECO:0007669"/>
    <property type="project" value="UniProtKB-ARBA"/>
</dbReference>
<name>A0A0R1Y8P1_9LACO</name>
<sequence>MKKILHYGGNIAEIIIAFVLYGVLQMLYFAPKAIEKRYHLPMQGFLTALITVIVMAFVFWMYKKQLKEVNDWGFNEEPHWRIRKIFVSIIGFFMITILGAMMLQIVGMHGQNVSNNQQQLNMISKQSGNLFKIMVVFIAPFCEEVIFRGMFFNTLFTKKNTFNKWIGILVCGFVFAYVHDPHITKFILVYWVLGCVLSWVYLTTKDLRYSMLTHMAYNFLGFI</sequence>
<evidence type="ECO:0000256" key="1">
    <source>
        <dbReference type="ARBA" id="ARBA00009067"/>
    </source>
</evidence>
<dbReference type="eggNOG" id="COG1266">
    <property type="taxonomic scope" value="Bacteria"/>
</dbReference>
<dbReference type="EMBL" id="AZGI01000045">
    <property type="protein sequence ID" value="KRM38855.1"/>
    <property type="molecule type" value="Genomic_DNA"/>
</dbReference>
<organism evidence="4 5">
    <name type="scientific">Lactobacillus hamsteri DSM 5661 = JCM 6256</name>
    <dbReference type="NCBI Taxonomy" id="1423754"/>
    <lineage>
        <taxon>Bacteria</taxon>
        <taxon>Bacillati</taxon>
        <taxon>Bacillota</taxon>
        <taxon>Bacilli</taxon>
        <taxon>Lactobacillales</taxon>
        <taxon>Lactobacillaceae</taxon>
        <taxon>Lactobacillus</taxon>
    </lineage>
</organism>
<keyword evidence="2" id="KW-0472">Membrane</keyword>
<protein>
    <recommendedName>
        <fullName evidence="3">CAAX prenyl protease 2/Lysostaphin resistance protein A-like domain-containing protein</fullName>
    </recommendedName>
</protein>
<gene>
    <name evidence="4" type="ORF">FC39_GL001198</name>
</gene>
<comment type="similarity">
    <text evidence="1">Belongs to the UPF0177 family.</text>
</comment>
<proteinExistence type="inferred from homology"/>
<feature type="transmembrane region" description="Helical" evidence="2">
    <location>
        <begin position="185"/>
        <end position="202"/>
    </location>
</feature>
<comment type="caution">
    <text evidence="4">The sequence shown here is derived from an EMBL/GenBank/DDBJ whole genome shotgun (WGS) entry which is preliminary data.</text>
</comment>
<dbReference type="AlphaFoldDB" id="A0A0R1Y8P1"/>
<dbReference type="STRING" id="1423754.FC39_GL001198"/>
<dbReference type="GO" id="GO:0004175">
    <property type="term" value="F:endopeptidase activity"/>
    <property type="evidence" value="ECO:0007669"/>
    <property type="project" value="UniProtKB-ARBA"/>
</dbReference>
<feature type="transmembrane region" description="Helical" evidence="2">
    <location>
        <begin position="85"/>
        <end position="110"/>
    </location>
</feature>
<dbReference type="PATRIC" id="fig|1423754.3.peg.1233"/>
<feature type="transmembrane region" description="Helical" evidence="2">
    <location>
        <begin position="42"/>
        <end position="62"/>
    </location>
</feature>
<evidence type="ECO:0000259" key="3">
    <source>
        <dbReference type="Pfam" id="PF02517"/>
    </source>
</evidence>
<reference evidence="4 5" key="1">
    <citation type="journal article" date="2015" name="Genome Announc.">
        <title>Expanding the biotechnology potential of lactobacilli through comparative genomics of 213 strains and associated genera.</title>
        <authorList>
            <person name="Sun Z."/>
            <person name="Harris H.M."/>
            <person name="McCann A."/>
            <person name="Guo C."/>
            <person name="Argimon S."/>
            <person name="Zhang W."/>
            <person name="Yang X."/>
            <person name="Jeffery I.B."/>
            <person name="Cooney J.C."/>
            <person name="Kagawa T.F."/>
            <person name="Liu W."/>
            <person name="Song Y."/>
            <person name="Salvetti E."/>
            <person name="Wrobel A."/>
            <person name="Rasinkangas P."/>
            <person name="Parkhill J."/>
            <person name="Rea M.C."/>
            <person name="O'Sullivan O."/>
            <person name="Ritari J."/>
            <person name="Douillard F.P."/>
            <person name="Paul Ross R."/>
            <person name="Yang R."/>
            <person name="Briner A.E."/>
            <person name="Felis G.E."/>
            <person name="de Vos W.M."/>
            <person name="Barrangou R."/>
            <person name="Klaenhammer T.R."/>
            <person name="Caufield P.W."/>
            <person name="Cui Y."/>
            <person name="Zhang H."/>
            <person name="O'Toole P.W."/>
        </authorList>
    </citation>
    <scope>NUCLEOTIDE SEQUENCE [LARGE SCALE GENOMIC DNA]</scope>
    <source>
        <strain evidence="4 5">DSM 5661</strain>
    </source>
</reference>
<evidence type="ECO:0000313" key="5">
    <source>
        <dbReference type="Proteomes" id="UP000051223"/>
    </source>
</evidence>